<dbReference type="PANTHER" id="PTHR22928:SF3">
    <property type="entry name" value="TELOMERE-ASSOCIATED PROTEIN RIF1"/>
    <property type="match status" value="1"/>
</dbReference>
<feature type="compositionally biased region" description="Basic and acidic residues" evidence="7">
    <location>
        <begin position="834"/>
        <end position="849"/>
    </location>
</feature>
<keyword evidence="10" id="KW-1185">Reference proteome</keyword>
<evidence type="ECO:0000259" key="8">
    <source>
        <dbReference type="Pfam" id="PF12231"/>
    </source>
</evidence>
<evidence type="ECO:0000256" key="4">
    <source>
        <dbReference type="ARBA" id="ARBA00022895"/>
    </source>
</evidence>
<feature type="region of interest" description="Disordered" evidence="7">
    <location>
        <begin position="905"/>
        <end position="960"/>
    </location>
</feature>
<organism evidence="9 10">
    <name type="scientific">Cyphellophora attinorum</name>
    <dbReference type="NCBI Taxonomy" id="1664694"/>
    <lineage>
        <taxon>Eukaryota</taxon>
        <taxon>Fungi</taxon>
        <taxon>Dikarya</taxon>
        <taxon>Ascomycota</taxon>
        <taxon>Pezizomycotina</taxon>
        <taxon>Eurotiomycetes</taxon>
        <taxon>Chaetothyriomycetidae</taxon>
        <taxon>Chaetothyriales</taxon>
        <taxon>Cyphellophoraceae</taxon>
        <taxon>Cyphellophora</taxon>
    </lineage>
</organism>
<sequence>MISTIADTRNKALALGRKACQCFPPSQSIAGAVKSVLDSPHDEKHTKGSHVCAKLTKLVKNRDQLDSVPQMWAVIILLCNSSSVSIVSWSGLTSWLQLIQLCFNGSDPTLRTQANLAWNRFIYVARPHEGSNEKLTALLAKPVIAQLERNPHDTKAKITSSAATSTYCNLLYYAMRPTVAPQRLNKLWDEYIVKVMRTSFLLNASNADMACRILMSLFWNWKPTQKLWTENRAHENRLMDPDELPTLDCKWVRSRAVPITKLFAALFKHCSWGRADSVDQAYVSKAWRSFVKSVRSASVKEIKMTTESRTSIAAILDFVDKLSTDSFKQDGDTDGDQTILVHEVLSSLYRTTTAELHVSAILEVLEADSKAQSTPVLYALIAEMQRSTPTIGSTGAPKQHVDSVLRLLEVLNAVLIGAHVNSIYSADLLCKGLSLLMPEYAEDGLSRLAASLALNVRDESRAQPSSAANRLAQILTRALGSVGPPNVEKLDAVFAAAFGSVHRTIVSSVSDLWNNKFGGCDDLHIGPLLTDALQRLRPYVELRMPPGCMDSWTEVRDSIPSYETQDSMPIQELRGKQEPLLEGAAEKEIVATVEQEPAKDLKKISSATTRAKPRHADSQVAFVPIDSSPPAEVDSQHLTEHQREVRDKQRSGPVVVFADLRSSPRPASRAPSESRDCGLARKAAGLAGRPSTPPLPDQGDELEIQPSPTPKSRYARNIAEVEIPSSPPSMHGHQAHNESSNQHAVLPARNLEQDSNHHTTARSAMLTVQPEEAVSKPDEIAGNRSPLLEAIVDHAIDSPFDTHDVDSSEVVRGTETPLVDENAEMYEAEGHKMDVDEQPHHRAQSRDTPEVPESESGIAETPRHKQMAHVAVSPKTDLGAQAVIAVATFKEAVAAVEAATVPEVEAVSDDEATGEVPRDIVAPETVKDRSQGQNPKNASSGAVLTTPQRQSSRIDSVLQQMSASQLSNDLDWSVVLEGLNDSPVPYENSRLELAIPLGLSQTSQGGTSSRKRKSSSKKNWSRSKKRKTQETQSASSRESQESFIKTEAEEGTKVADGNESDGSDVIEVIVPSSSPEPGPEPEADADGDMFVDAPESQDTIVRKRGRPARVSASSLRRKKTPPSSQASQQPASEGTRRSRRSIYSQELEDPPHLQPEVQASGETEHPAEEQMRADNEATTATDVSTPAPQPINVLESLQKTLDAVKNAPAGSLDLRAVDELCFQIRFQAQLRGAAAGGQS</sequence>
<comment type="subcellular location">
    <subcellularLocation>
        <location evidence="2">Chromosome</location>
        <location evidence="2">Telomere</location>
    </subcellularLocation>
    <subcellularLocation>
        <location evidence="1">Nucleus</location>
    </subcellularLocation>
</comment>
<dbReference type="GO" id="GO:0005634">
    <property type="term" value="C:nucleus"/>
    <property type="evidence" value="ECO:0007669"/>
    <property type="project" value="UniProtKB-SubCell"/>
</dbReference>
<protein>
    <submittedName>
        <fullName evidence="9">Telomere length regulator protein rif1</fullName>
    </submittedName>
</protein>
<accession>A0A0N1HBV6</accession>
<dbReference type="PANTHER" id="PTHR22928">
    <property type="entry name" value="TELOMERE-ASSOCIATED PROTEIN RIF1"/>
    <property type="match status" value="1"/>
</dbReference>
<feature type="compositionally biased region" description="Low complexity" evidence="7">
    <location>
        <begin position="680"/>
        <end position="689"/>
    </location>
</feature>
<dbReference type="InterPro" id="IPR022031">
    <property type="entry name" value="Rif1_N"/>
</dbReference>
<dbReference type="Proteomes" id="UP000038010">
    <property type="component" value="Unassembled WGS sequence"/>
</dbReference>
<comment type="caution">
    <text evidence="9">The sequence shown here is derived from an EMBL/GenBank/DDBJ whole genome shotgun (WGS) entry which is preliminary data.</text>
</comment>
<dbReference type="STRING" id="1664694.A0A0N1HBV6"/>
<dbReference type="GO" id="GO:0140445">
    <property type="term" value="C:chromosome, telomeric repeat region"/>
    <property type="evidence" value="ECO:0007669"/>
    <property type="project" value="TreeGrafter"/>
</dbReference>
<evidence type="ECO:0000256" key="5">
    <source>
        <dbReference type="ARBA" id="ARBA00023242"/>
    </source>
</evidence>
<evidence type="ECO:0000313" key="10">
    <source>
        <dbReference type="Proteomes" id="UP000038010"/>
    </source>
</evidence>
<feature type="region of interest" description="Disordered" evidence="7">
    <location>
        <begin position="799"/>
        <end position="820"/>
    </location>
</feature>
<feature type="compositionally biased region" description="Low complexity" evidence="7">
    <location>
        <begin position="1121"/>
        <end position="1132"/>
    </location>
</feature>
<keyword evidence="5" id="KW-0539">Nucleus</keyword>
<dbReference type="OrthoDB" id="5399929at2759"/>
<evidence type="ECO:0000256" key="3">
    <source>
        <dbReference type="ARBA" id="ARBA00022454"/>
    </source>
</evidence>
<dbReference type="VEuPathDB" id="FungiDB:AB675_588"/>
<feature type="compositionally biased region" description="Polar residues" evidence="7">
    <location>
        <begin position="931"/>
        <end position="960"/>
    </location>
</feature>
<dbReference type="GO" id="GO:0000723">
    <property type="term" value="P:telomere maintenance"/>
    <property type="evidence" value="ECO:0007669"/>
    <property type="project" value="TreeGrafter"/>
</dbReference>
<evidence type="ECO:0000256" key="6">
    <source>
        <dbReference type="ARBA" id="ARBA00023306"/>
    </source>
</evidence>
<feature type="region of interest" description="Disordered" evidence="7">
    <location>
        <begin position="597"/>
        <end position="781"/>
    </location>
</feature>
<evidence type="ECO:0000256" key="1">
    <source>
        <dbReference type="ARBA" id="ARBA00004123"/>
    </source>
</evidence>
<dbReference type="EMBL" id="LFJN01000001">
    <property type="protein sequence ID" value="KPI45777.1"/>
    <property type="molecule type" value="Genomic_DNA"/>
</dbReference>
<evidence type="ECO:0000313" key="9">
    <source>
        <dbReference type="EMBL" id="KPI45777.1"/>
    </source>
</evidence>
<feature type="compositionally biased region" description="Basic residues" evidence="7">
    <location>
        <begin position="1009"/>
        <end position="1027"/>
    </location>
</feature>
<feature type="region of interest" description="Disordered" evidence="7">
    <location>
        <begin position="997"/>
        <end position="1189"/>
    </location>
</feature>
<feature type="region of interest" description="Disordered" evidence="7">
    <location>
        <begin position="834"/>
        <end position="870"/>
    </location>
</feature>
<keyword evidence="4" id="KW-0779">Telomere</keyword>
<name>A0A0N1HBV6_9EURO</name>
<dbReference type="RefSeq" id="XP_018005740.1">
    <property type="nucleotide sequence ID" value="XM_018146136.1"/>
</dbReference>
<reference evidence="9 10" key="1">
    <citation type="submission" date="2015-06" db="EMBL/GenBank/DDBJ databases">
        <title>Draft genome of the ant-associated black yeast Phialophora attae CBS 131958.</title>
        <authorList>
            <person name="Moreno L.F."/>
            <person name="Stielow B.J."/>
            <person name="de Hoog S."/>
            <person name="Vicente V.A."/>
            <person name="Weiss V.A."/>
            <person name="de Vries M."/>
            <person name="Cruz L.M."/>
            <person name="Souza E.M."/>
        </authorList>
    </citation>
    <scope>NUCLEOTIDE SEQUENCE [LARGE SCALE GENOMIC DNA]</scope>
    <source>
        <strain evidence="9 10">CBS 131958</strain>
    </source>
</reference>
<evidence type="ECO:0000256" key="7">
    <source>
        <dbReference type="SAM" id="MobiDB-lite"/>
    </source>
</evidence>
<feature type="compositionally biased region" description="Basic and acidic residues" evidence="7">
    <location>
        <begin position="1162"/>
        <end position="1175"/>
    </location>
</feature>
<feature type="domain" description="Telomere-associated protein Rif1 N-terminal" evidence="8">
    <location>
        <begin position="1"/>
        <end position="192"/>
    </location>
</feature>
<keyword evidence="3" id="KW-0158">Chromosome</keyword>
<gene>
    <name evidence="9" type="ORF">AB675_588</name>
</gene>
<dbReference type="Pfam" id="PF12231">
    <property type="entry name" value="Rif1_N"/>
    <property type="match status" value="1"/>
</dbReference>
<feature type="compositionally biased region" description="Low complexity" evidence="7">
    <location>
        <begin position="997"/>
        <end position="1008"/>
    </location>
</feature>
<feature type="compositionally biased region" description="Basic and acidic residues" evidence="7">
    <location>
        <begin position="1038"/>
        <end position="1053"/>
    </location>
</feature>
<feature type="compositionally biased region" description="Polar residues" evidence="7">
    <location>
        <begin position="1176"/>
        <end position="1186"/>
    </location>
</feature>
<feature type="compositionally biased region" description="Basic and acidic residues" evidence="7">
    <location>
        <begin position="634"/>
        <end position="650"/>
    </location>
</feature>
<dbReference type="GeneID" id="28738005"/>
<feature type="compositionally biased region" description="Low complexity" evidence="7">
    <location>
        <begin position="661"/>
        <end position="671"/>
    </location>
</feature>
<feature type="compositionally biased region" description="Acidic residues" evidence="7">
    <location>
        <begin position="1079"/>
        <end position="1089"/>
    </location>
</feature>
<keyword evidence="6" id="KW-0131">Cell cycle</keyword>
<dbReference type="AlphaFoldDB" id="A0A0N1HBV6"/>
<evidence type="ECO:0000256" key="2">
    <source>
        <dbReference type="ARBA" id="ARBA00004574"/>
    </source>
</evidence>
<proteinExistence type="predicted"/>